<comment type="subcellular location">
    <subcellularLocation>
        <location evidence="2">Membrane</location>
    </subcellularLocation>
</comment>
<dbReference type="InterPro" id="IPR050351">
    <property type="entry name" value="BphY/WalK/GraS-like"/>
</dbReference>
<feature type="transmembrane region" description="Helical" evidence="9">
    <location>
        <begin position="185"/>
        <end position="204"/>
    </location>
</feature>
<dbReference type="GO" id="GO:0016301">
    <property type="term" value="F:kinase activity"/>
    <property type="evidence" value="ECO:0007669"/>
    <property type="project" value="UniProtKB-KW"/>
</dbReference>
<dbReference type="SMART" id="SM00387">
    <property type="entry name" value="HATPase_c"/>
    <property type="match status" value="1"/>
</dbReference>
<dbReference type="InterPro" id="IPR036890">
    <property type="entry name" value="HATPase_C_sf"/>
</dbReference>
<gene>
    <name evidence="12" type="ORF">OW763_09095</name>
</gene>
<feature type="coiled-coil region" evidence="8">
    <location>
        <begin position="246"/>
        <end position="277"/>
    </location>
</feature>
<dbReference type="InterPro" id="IPR003594">
    <property type="entry name" value="HATPase_dom"/>
</dbReference>
<feature type="domain" description="Histidine kinase" evidence="10">
    <location>
        <begin position="287"/>
        <end position="505"/>
    </location>
</feature>
<sequence length="505" mass="58541">MKRINKKSITFKLFIVTTVFFISFISIQLIFQSLFFEKFYINKKTNKLKIELESFQKDYIKNLKRSTQTIRIIEKFEQSNNAKIVILESNGLLNYITNYEDELKDSTRVNVIKGIIQEWTSDPKAFIDLQNKGEAITYIFDSKFYNIKNIVCVSPVVINNIPVKVIFAVSSLQPVNEAADVIKEYYIYIYIAAVVLILILSFVYSEMISRPLVNLNKKATKMSKFDFTEKCDANREDEIGNLAATLNFLSENLNKALNSLRSSNKKLKKDIEKEKKLEKMRKEFVASVSHELKTPISLIEGYAEGVKDNIVQGEEREYYLDVIIDEAQKMGRLVADMLELSRMESGTFKMNMNEFILDETIIKTIKRLKNLNYQNDEENNIEIIMDVQDNLKVLGDENKIEEAITNFLTNAIRHTKNQGKIIVRAFIKQDKVWVEVENEGNNIPEGQIEKIWDKFYRIDKSRNRMLGGTGLGLAIVKNILELHHSEYGAENTKIGVKFYFSMKKN</sequence>
<evidence type="ECO:0000256" key="7">
    <source>
        <dbReference type="ARBA" id="ARBA00023012"/>
    </source>
</evidence>
<dbReference type="SMART" id="SM00304">
    <property type="entry name" value="HAMP"/>
    <property type="match status" value="1"/>
</dbReference>
<evidence type="ECO:0000256" key="8">
    <source>
        <dbReference type="SAM" id="Coils"/>
    </source>
</evidence>
<dbReference type="InterPro" id="IPR003661">
    <property type="entry name" value="HisK_dim/P_dom"/>
</dbReference>
<dbReference type="SMART" id="SM00388">
    <property type="entry name" value="HisKA"/>
    <property type="match status" value="1"/>
</dbReference>
<dbReference type="Gene3D" id="6.10.340.10">
    <property type="match status" value="1"/>
</dbReference>
<dbReference type="InterPro" id="IPR003660">
    <property type="entry name" value="HAMP_dom"/>
</dbReference>
<dbReference type="PROSITE" id="PS50885">
    <property type="entry name" value="HAMP"/>
    <property type="match status" value="1"/>
</dbReference>
<keyword evidence="4" id="KW-0597">Phosphoprotein</keyword>
<dbReference type="PRINTS" id="PR00344">
    <property type="entry name" value="BCTRLSENSOR"/>
</dbReference>
<evidence type="ECO:0000256" key="4">
    <source>
        <dbReference type="ARBA" id="ARBA00022553"/>
    </source>
</evidence>
<evidence type="ECO:0000256" key="3">
    <source>
        <dbReference type="ARBA" id="ARBA00012438"/>
    </source>
</evidence>
<dbReference type="SUPFAM" id="SSF47384">
    <property type="entry name" value="Homodimeric domain of signal transducing histidine kinase"/>
    <property type="match status" value="1"/>
</dbReference>
<feature type="domain" description="HAMP" evidence="11">
    <location>
        <begin position="206"/>
        <end position="258"/>
    </location>
</feature>
<dbReference type="SUPFAM" id="SSF55874">
    <property type="entry name" value="ATPase domain of HSP90 chaperone/DNA topoisomerase II/histidine kinase"/>
    <property type="match status" value="1"/>
</dbReference>
<dbReference type="Gene3D" id="3.30.565.10">
    <property type="entry name" value="Histidine kinase-like ATPase, C-terminal domain"/>
    <property type="match status" value="1"/>
</dbReference>
<keyword evidence="9" id="KW-0472">Membrane</keyword>
<name>A0ABT4CZT6_9CLOT</name>
<evidence type="ECO:0000313" key="13">
    <source>
        <dbReference type="Proteomes" id="UP001078443"/>
    </source>
</evidence>
<dbReference type="Pfam" id="PF02518">
    <property type="entry name" value="HATPase_c"/>
    <property type="match status" value="1"/>
</dbReference>
<dbReference type="InterPro" id="IPR005467">
    <property type="entry name" value="His_kinase_dom"/>
</dbReference>
<reference evidence="12" key="1">
    <citation type="submission" date="2022-12" db="EMBL/GenBank/DDBJ databases">
        <authorList>
            <person name="Wang J."/>
        </authorList>
    </citation>
    <scope>NUCLEOTIDE SEQUENCE</scope>
    <source>
        <strain evidence="12">HY-45-18</strain>
    </source>
</reference>
<dbReference type="InterPro" id="IPR004358">
    <property type="entry name" value="Sig_transdc_His_kin-like_C"/>
</dbReference>
<keyword evidence="9" id="KW-1133">Transmembrane helix</keyword>
<comment type="catalytic activity">
    <reaction evidence="1">
        <text>ATP + protein L-histidine = ADP + protein N-phospho-L-histidine.</text>
        <dbReference type="EC" id="2.7.13.3"/>
    </reaction>
</comment>
<dbReference type="EC" id="2.7.13.3" evidence="3"/>
<organism evidence="12 13">
    <name type="scientific">Clostridium aestuarii</name>
    <dbReference type="NCBI Taxonomy" id="338193"/>
    <lineage>
        <taxon>Bacteria</taxon>
        <taxon>Bacillati</taxon>
        <taxon>Bacillota</taxon>
        <taxon>Clostridia</taxon>
        <taxon>Eubacteriales</taxon>
        <taxon>Clostridiaceae</taxon>
        <taxon>Clostridium</taxon>
    </lineage>
</organism>
<dbReference type="Pfam" id="PF00512">
    <property type="entry name" value="HisKA"/>
    <property type="match status" value="1"/>
</dbReference>
<feature type="transmembrane region" description="Helical" evidence="9">
    <location>
        <begin position="12"/>
        <end position="36"/>
    </location>
</feature>
<comment type="caution">
    <text evidence="12">The sequence shown here is derived from an EMBL/GenBank/DDBJ whole genome shotgun (WGS) entry which is preliminary data.</text>
</comment>
<dbReference type="Proteomes" id="UP001078443">
    <property type="component" value="Unassembled WGS sequence"/>
</dbReference>
<dbReference type="PANTHER" id="PTHR45453">
    <property type="entry name" value="PHOSPHATE REGULON SENSOR PROTEIN PHOR"/>
    <property type="match status" value="1"/>
</dbReference>
<evidence type="ECO:0000256" key="1">
    <source>
        <dbReference type="ARBA" id="ARBA00000085"/>
    </source>
</evidence>
<keyword evidence="8" id="KW-0175">Coiled coil</keyword>
<evidence type="ECO:0000256" key="5">
    <source>
        <dbReference type="ARBA" id="ARBA00022679"/>
    </source>
</evidence>
<keyword evidence="13" id="KW-1185">Reference proteome</keyword>
<dbReference type="PANTHER" id="PTHR45453:SF3">
    <property type="entry name" value="HISTIDINE KINASE"/>
    <property type="match status" value="1"/>
</dbReference>
<keyword evidence="7" id="KW-0902">Two-component regulatory system</keyword>
<dbReference type="Gene3D" id="1.10.287.130">
    <property type="match status" value="1"/>
</dbReference>
<keyword evidence="5" id="KW-0808">Transferase</keyword>
<proteinExistence type="predicted"/>
<dbReference type="SUPFAM" id="SSF158472">
    <property type="entry name" value="HAMP domain-like"/>
    <property type="match status" value="1"/>
</dbReference>
<dbReference type="PROSITE" id="PS50109">
    <property type="entry name" value="HIS_KIN"/>
    <property type="match status" value="1"/>
</dbReference>
<dbReference type="InterPro" id="IPR036097">
    <property type="entry name" value="HisK_dim/P_sf"/>
</dbReference>
<dbReference type="RefSeq" id="WP_268040794.1">
    <property type="nucleotide sequence ID" value="NZ_JAPQER010000003.1"/>
</dbReference>
<evidence type="ECO:0000313" key="12">
    <source>
        <dbReference type="EMBL" id="MCY6484494.1"/>
    </source>
</evidence>
<keyword evidence="6 12" id="KW-0418">Kinase</keyword>
<dbReference type="EMBL" id="JAPQER010000003">
    <property type="protein sequence ID" value="MCY6484494.1"/>
    <property type="molecule type" value="Genomic_DNA"/>
</dbReference>
<evidence type="ECO:0000256" key="9">
    <source>
        <dbReference type="SAM" id="Phobius"/>
    </source>
</evidence>
<dbReference type="CDD" id="cd00082">
    <property type="entry name" value="HisKA"/>
    <property type="match status" value="1"/>
</dbReference>
<accession>A0ABT4CZT6</accession>
<evidence type="ECO:0000259" key="11">
    <source>
        <dbReference type="PROSITE" id="PS50885"/>
    </source>
</evidence>
<dbReference type="CDD" id="cd06225">
    <property type="entry name" value="HAMP"/>
    <property type="match status" value="1"/>
</dbReference>
<evidence type="ECO:0000259" key="10">
    <source>
        <dbReference type="PROSITE" id="PS50109"/>
    </source>
</evidence>
<protein>
    <recommendedName>
        <fullName evidence="3">histidine kinase</fullName>
        <ecNumber evidence="3">2.7.13.3</ecNumber>
    </recommendedName>
</protein>
<evidence type="ECO:0000256" key="6">
    <source>
        <dbReference type="ARBA" id="ARBA00022777"/>
    </source>
</evidence>
<keyword evidence="9" id="KW-0812">Transmembrane</keyword>
<evidence type="ECO:0000256" key="2">
    <source>
        <dbReference type="ARBA" id="ARBA00004370"/>
    </source>
</evidence>